<dbReference type="Pfam" id="PF04419">
    <property type="entry name" value="SERF-like_N"/>
    <property type="match status" value="1"/>
</dbReference>
<sequence length="84" mass="9290">MAFKGNQRELARQKNAKKQSDTQKGKKNYGLSAAARKQNAEIMQQKQKKKTSTNSSDDPKLLLLVSLGCIGFCCLDSAVPLLEF</sequence>
<evidence type="ECO:0000256" key="2">
    <source>
        <dbReference type="SAM" id="MobiDB-lite"/>
    </source>
</evidence>
<comment type="similarity">
    <text evidence="1">Belongs to the SERF family.</text>
</comment>
<dbReference type="InterPro" id="IPR007513">
    <property type="entry name" value="SERF-like_N"/>
</dbReference>
<name>A0A671K227_9TELE</name>
<dbReference type="InterPro" id="IPR040211">
    <property type="entry name" value="SERF1/2-like"/>
</dbReference>
<accession>A0A671K227</accession>
<evidence type="ECO:0000256" key="1">
    <source>
        <dbReference type="ARBA" id="ARBA00007309"/>
    </source>
</evidence>
<feature type="region of interest" description="Disordered" evidence="2">
    <location>
        <begin position="1"/>
        <end position="58"/>
    </location>
</feature>
<reference evidence="4" key="2">
    <citation type="submission" date="2025-09" db="UniProtKB">
        <authorList>
            <consortium name="Ensembl"/>
        </authorList>
    </citation>
    <scope>IDENTIFICATION</scope>
</reference>
<dbReference type="PANTHER" id="PTHR13596">
    <property type="entry name" value="SMALL EDRK-RICH FACTOR 1"/>
    <property type="match status" value="1"/>
</dbReference>
<dbReference type="Ensembl" id="ENSSANT00000000632.1">
    <property type="protein sequence ID" value="ENSSANP00000000566.1"/>
    <property type="gene ID" value="ENSSANG00000000401.1"/>
</dbReference>
<dbReference type="Proteomes" id="UP000472260">
    <property type="component" value="Unassembled WGS sequence"/>
</dbReference>
<evidence type="ECO:0000313" key="4">
    <source>
        <dbReference type="Ensembl" id="ENSSANP00000000566.1"/>
    </source>
</evidence>
<reference evidence="4" key="1">
    <citation type="submission" date="2025-08" db="UniProtKB">
        <authorList>
            <consortium name="Ensembl"/>
        </authorList>
    </citation>
    <scope>IDENTIFICATION</scope>
</reference>
<keyword evidence="5" id="KW-1185">Reference proteome</keyword>
<proteinExistence type="inferred from homology"/>
<organism evidence="4 5">
    <name type="scientific">Sinocyclocheilus anshuiensis</name>
    <dbReference type="NCBI Taxonomy" id="1608454"/>
    <lineage>
        <taxon>Eukaryota</taxon>
        <taxon>Metazoa</taxon>
        <taxon>Chordata</taxon>
        <taxon>Craniata</taxon>
        <taxon>Vertebrata</taxon>
        <taxon>Euteleostomi</taxon>
        <taxon>Actinopterygii</taxon>
        <taxon>Neopterygii</taxon>
        <taxon>Teleostei</taxon>
        <taxon>Ostariophysi</taxon>
        <taxon>Cypriniformes</taxon>
        <taxon>Cyprinidae</taxon>
        <taxon>Cyprininae</taxon>
        <taxon>Sinocyclocheilus</taxon>
    </lineage>
</organism>
<feature type="compositionally biased region" description="Basic and acidic residues" evidence="2">
    <location>
        <begin position="1"/>
        <end position="24"/>
    </location>
</feature>
<dbReference type="AlphaFoldDB" id="A0A671K227"/>
<evidence type="ECO:0000259" key="3">
    <source>
        <dbReference type="Pfam" id="PF04419"/>
    </source>
</evidence>
<feature type="domain" description="Small EDRK-rich factor-like N-terminal" evidence="3">
    <location>
        <begin position="5"/>
        <end position="37"/>
    </location>
</feature>
<protein>
    <recommendedName>
        <fullName evidence="3">Small EDRK-rich factor-like N-terminal domain-containing protein</fullName>
    </recommendedName>
</protein>
<evidence type="ECO:0000313" key="5">
    <source>
        <dbReference type="Proteomes" id="UP000472260"/>
    </source>
</evidence>
<dbReference type="PANTHER" id="PTHR13596:SF0">
    <property type="entry name" value="SI:CH211-39K3.2-RELATED"/>
    <property type="match status" value="1"/>
</dbReference>